<evidence type="ECO:0000313" key="2">
    <source>
        <dbReference type="EMBL" id="QAT17688.1"/>
    </source>
</evidence>
<reference evidence="2 3" key="1">
    <citation type="submission" date="2017-01" db="EMBL/GenBank/DDBJ databases">
        <title>First insights into the biology of 'candidatus Vampirococcus archaeovorus'.</title>
        <authorList>
            <person name="Kizina J."/>
            <person name="Jordan S."/>
            <person name="Stueber K."/>
            <person name="Reinhardt R."/>
            <person name="Harder J."/>
        </authorList>
    </citation>
    <scope>NUCLEOTIDE SEQUENCE [LARGE SCALE GENOMIC DNA]</scope>
    <source>
        <strain evidence="2 3">LiM</strain>
    </source>
</reference>
<dbReference type="EMBL" id="CP019384">
    <property type="protein sequence ID" value="QAT17688.1"/>
    <property type="molecule type" value="Genomic_DNA"/>
</dbReference>
<dbReference type="InterPro" id="IPR016181">
    <property type="entry name" value="Acyl_CoA_acyltransferase"/>
</dbReference>
<feature type="domain" description="Phosphatidylglycerol lysyltransferase C-terminal" evidence="1">
    <location>
        <begin position="27"/>
        <end position="293"/>
    </location>
</feature>
<dbReference type="AlphaFoldDB" id="A0A410P6J4"/>
<dbReference type="Gene3D" id="3.40.630.30">
    <property type="match status" value="1"/>
</dbReference>
<dbReference type="InterPro" id="IPR024320">
    <property type="entry name" value="LPG_synthase_C"/>
</dbReference>
<dbReference type="KEGG" id="vai:BU251_08125"/>
<protein>
    <recommendedName>
        <fullName evidence="1">Phosphatidylglycerol lysyltransferase C-terminal domain-containing protein</fullName>
    </recommendedName>
</protein>
<gene>
    <name evidence="2" type="ORF">BU251_08125</name>
</gene>
<name>A0A410P6J4_VELA1</name>
<dbReference type="Proteomes" id="UP000287243">
    <property type="component" value="Chromosome"/>
</dbReference>
<proteinExistence type="predicted"/>
<dbReference type="OrthoDB" id="9765580at2"/>
<evidence type="ECO:0000313" key="3">
    <source>
        <dbReference type="Proteomes" id="UP000287243"/>
    </source>
</evidence>
<dbReference type="InterPro" id="IPR016732">
    <property type="entry name" value="UCP018688"/>
</dbReference>
<keyword evidence="3" id="KW-1185">Reference proteome</keyword>
<dbReference type="RefSeq" id="WP_128700655.1">
    <property type="nucleotide sequence ID" value="NZ_CP019384.1"/>
</dbReference>
<dbReference type="PANTHER" id="PTHR41373">
    <property type="entry name" value="DUF2156 DOMAIN-CONTAINING PROTEIN"/>
    <property type="match status" value="1"/>
</dbReference>
<organism evidence="2 3">
    <name type="scientific">Velamenicoccus archaeovorus</name>
    <dbReference type="NCBI Taxonomy" id="1930593"/>
    <lineage>
        <taxon>Bacteria</taxon>
        <taxon>Pseudomonadati</taxon>
        <taxon>Candidatus Omnitrophota</taxon>
        <taxon>Candidatus Velamenicoccus</taxon>
    </lineage>
</organism>
<dbReference type="Pfam" id="PF09924">
    <property type="entry name" value="LPG_synthase_C"/>
    <property type="match status" value="1"/>
</dbReference>
<accession>A0A410P6J4</accession>
<dbReference type="PANTHER" id="PTHR41373:SF1">
    <property type="entry name" value="PHOSPHATIDYLGLYCEROL LYSYLTRANSFERASE C-TERMINAL DOMAIN-CONTAINING PROTEIN"/>
    <property type="match status" value="1"/>
</dbReference>
<dbReference type="SUPFAM" id="SSF55729">
    <property type="entry name" value="Acyl-CoA N-acyltransferases (Nat)"/>
    <property type="match status" value="2"/>
</dbReference>
<evidence type="ECO:0000259" key="1">
    <source>
        <dbReference type="Pfam" id="PF09924"/>
    </source>
</evidence>
<sequence length="302" mass="35107">MKLRLLRLSDRGIFDRYLSRVRRPLAAYAFANIVVWRRLFAIRWAFVQDALCCFFENRAGCFMYLPPLGCGDEGILKECFRFMEEKNRNRDISRIENAAAEDLAVFDHKTFRHYKKCDEYVVRRRDMAALAGNSYRHQRNLCNYFEKHCRARVRAYRPGDRRAVLGLYDRWAAQRREKGRDDIYLAMLDDSRRVLEAMLGSFAGLKAKAVVVECGGRPAAFSSGFLLSDGKFCINFEFADLALKGIAAYVFREFSRRCSLSEEINIMDAVGLDNIRRTKEMYHPAQIVPNYTVLLKDDACFL</sequence>